<evidence type="ECO:0000313" key="2">
    <source>
        <dbReference type="EMBL" id="KAF5360537.1"/>
    </source>
</evidence>
<keyword evidence="3" id="KW-1185">Reference proteome</keyword>
<reference evidence="2 3" key="1">
    <citation type="journal article" date="2020" name="ISME J.">
        <title>Uncovering the hidden diversity of litter-decomposition mechanisms in mushroom-forming fungi.</title>
        <authorList>
            <person name="Floudas D."/>
            <person name="Bentzer J."/>
            <person name="Ahren D."/>
            <person name="Johansson T."/>
            <person name="Persson P."/>
            <person name="Tunlid A."/>
        </authorList>
    </citation>
    <scope>NUCLEOTIDE SEQUENCE [LARGE SCALE GENOMIC DNA]</scope>
    <source>
        <strain evidence="2 3">CBS 146.42</strain>
    </source>
</reference>
<dbReference type="EMBL" id="JAACJO010000003">
    <property type="protein sequence ID" value="KAF5360537.1"/>
    <property type="molecule type" value="Genomic_DNA"/>
</dbReference>
<dbReference type="Proteomes" id="UP000559027">
    <property type="component" value="Unassembled WGS sequence"/>
</dbReference>
<evidence type="ECO:0000256" key="1">
    <source>
        <dbReference type="SAM" id="MobiDB-lite"/>
    </source>
</evidence>
<organism evidence="2 3">
    <name type="scientific">Leucocoprinus leucothites</name>
    <dbReference type="NCBI Taxonomy" id="201217"/>
    <lineage>
        <taxon>Eukaryota</taxon>
        <taxon>Fungi</taxon>
        <taxon>Dikarya</taxon>
        <taxon>Basidiomycota</taxon>
        <taxon>Agaricomycotina</taxon>
        <taxon>Agaricomycetes</taxon>
        <taxon>Agaricomycetidae</taxon>
        <taxon>Agaricales</taxon>
        <taxon>Agaricineae</taxon>
        <taxon>Agaricaceae</taxon>
        <taxon>Leucocoprinus</taxon>
    </lineage>
</organism>
<comment type="caution">
    <text evidence="2">The sequence shown here is derived from an EMBL/GenBank/DDBJ whole genome shotgun (WGS) entry which is preliminary data.</text>
</comment>
<dbReference type="OrthoDB" id="2886395at2759"/>
<name>A0A8H5G8X8_9AGAR</name>
<sequence>MLTLPQPIPSADTEGSSDENPIYCQDSIDAFRALCWGLYARPTEICAQDDPSRVDLDRLVLLADIAHKYECDTLETWANGVLRTHWSSDSGASESSQHSIWTLDTLEKVLALMIRTDIADPVFKKQVEAQWLSLAFAGSDTPTELRRALDFADGLESPRHQALAYYHALRRIDAAATIDGKVADFSEIVAGPSESGKDFMHSLSSEQRLRLMSGLWSLNTLQSNSLADMAFEDRCSECYSVNIHRSNCQGSWKKFWSSLNGFHDFGMMLEVALERASGRNEWGSSAPCWRLVRPRVEDMMRKFEEHLPMYFTIP</sequence>
<evidence type="ECO:0000313" key="3">
    <source>
        <dbReference type="Proteomes" id="UP000559027"/>
    </source>
</evidence>
<dbReference type="AlphaFoldDB" id="A0A8H5G8X8"/>
<proteinExistence type="predicted"/>
<feature type="region of interest" description="Disordered" evidence="1">
    <location>
        <begin position="1"/>
        <end position="20"/>
    </location>
</feature>
<accession>A0A8H5G8X8</accession>
<gene>
    <name evidence="2" type="ORF">D9756_005110</name>
</gene>
<protein>
    <submittedName>
        <fullName evidence="2">Uncharacterized protein</fullName>
    </submittedName>
</protein>